<gene>
    <name evidence="1" type="ORF">GME02_01130</name>
</gene>
<evidence type="ECO:0000313" key="2">
    <source>
        <dbReference type="Proteomes" id="UP000482671"/>
    </source>
</evidence>
<sequence>MAEQMKSLKRCYNCGCEFTDDNKETVEHIPMQALYAGYSPEYKVNRITVSGCYKCNHEYAKIDQELRDFIGITNDNDEAQLELTAKAVRNITRVKDFWKRLTPLAGELGVEFNLDILAEIHRKHFKGLFYNKYKIPLSNDYKIQVIADGDEKDSKLVEWANVFHEQLDMANIPWSVSGHQDIFQYRLATLRCDGDDIYKVVDDVPNGSDWIICEMIYHKERYAICLAAKTKFLSPKQIKKK</sequence>
<proteinExistence type="predicted"/>
<dbReference type="RefSeq" id="WP_119216644.1">
    <property type="nucleotide sequence ID" value="NZ_JADPBS010000003.1"/>
</dbReference>
<protein>
    <recommendedName>
        <fullName evidence="3">HNH endonuclease</fullName>
    </recommendedName>
</protein>
<dbReference type="Proteomes" id="UP000482671">
    <property type="component" value="Unassembled WGS sequence"/>
</dbReference>
<dbReference type="EMBL" id="WNDD01000001">
    <property type="protein sequence ID" value="MTV00290.1"/>
    <property type="molecule type" value="Genomic_DNA"/>
</dbReference>
<evidence type="ECO:0000313" key="1">
    <source>
        <dbReference type="EMBL" id="MTV00290.1"/>
    </source>
</evidence>
<dbReference type="AlphaFoldDB" id="A0A9Q4RAW0"/>
<reference evidence="1 2" key="1">
    <citation type="journal article" date="2019" name="Nat. Med.">
        <title>A library of human gut bacterial isolates paired with longitudinal multiomics data enables mechanistic microbiome research.</title>
        <authorList>
            <person name="Poyet M."/>
            <person name="Groussin M."/>
            <person name="Gibbons S.M."/>
            <person name="Avila-Pacheco J."/>
            <person name="Jiang X."/>
            <person name="Kearney S.M."/>
            <person name="Perrotta A.R."/>
            <person name="Berdy B."/>
            <person name="Zhao S."/>
            <person name="Lieberman T.D."/>
            <person name="Swanson P.K."/>
            <person name="Smith M."/>
            <person name="Roesemann S."/>
            <person name="Alexander J.E."/>
            <person name="Rich S.A."/>
            <person name="Livny J."/>
            <person name="Vlamakis H."/>
            <person name="Clish C."/>
            <person name="Bullock K."/>
            <person name="Deik A."/>
            <person name="Scott J."/>
            <person name="Pierce K.A."/>
            <person name="Xavier R.J."/>
            <person name="Alm E.J."/>
        </authorList>
    </citation>
    <scope>NUCLEOTIDE SEQUENCE [LARGE SCALE GENOMIC DNA]</scope>
    <source>
        <strain evidence="1 2">BIOML-A11</strain>
    </source>
</reference>
<comment type="caution">
    <text evidence="1">The sequence shown here is derived from an EMBL/GenBank/DDBJ whole genome shotgun (WGS) entry which is preliminary data.</text>
</comment>
<name>A0A9Q4RAW0_9BACT</name>
<accession>A0A9Q4RAW0</accession>
<evidence type="ECO:0008006" key="3">
    <source>
        <dbReference type="Google" id="ProtNLM"/>
    </source>
</evidence>
<organism evidence="1 2">
    <name type="scientific">Parabacteroides merdae</name>
    <dbReference type="NCBI Taxonomy" id="46503"/>
    <lineage>
        <taxon>Bacteria</taxon>
        <taxon>Pseudomonadati</taxon>
        <taxon>Bacteroidota</taxon>
        <taxon>Bacteroidia</taxon>
        <taxon>Bacteroidales</taxon>
        <taxon>Tannerellaceae</taxon>
        <taxon>Parabacteroides</taxon>
    </lineage>
</organism>